<evidence type="ECO:0000256" key="1">
    <source>
        <dbReference type="ARBA" id="ARBA00022737"/>
    </source>
</evidence>
<evidence type="ECO:0000259" key="3">
    <source>
        <dbReference type="PROSITE" id="PS50222"/>
    </source>
</evidence>
<keyword evidence="5" id="KW-1185">Reference proteome</keyword>
<dbReference type="Gene3D" id="1.10.238.10">
    <property type="entry name" value="EF-hand"/>
    <property type="match status" value="3"/>
</dbReference>
<feature type="domain" description="EF-hand" evidence="3">
    <location>
        <begin position="135"/>
        <end position="167"/>
    </location>
</feature>
<evidence type="ECO:0000313" key="4">
    <source>
        <dbReference type="EMBL" id="KAL3277048.1"/>
    </source>
</evidence>
<dbReference type="InterPro" id="IPR002048">
    <property type="entry name" value="EF_hand_dom"/>
</dbReference>
<dbReference type="PANTHER" id="PTHR23048">
    <property type="entry name" value="MYOSIN LIGHT CHAIN 1, 3"/>
    <property type="match status" value="1"/>
</dbReference>
<dbReference type="SMART" id="SM00054">
    <property type="entry name" value="EFh"/>
    <property type="match status" value="3"/>
</dbReference>
<feature type="domain" description="EF-hand" evidence="3">
    <location>
        <begin position="99"/>
        <end position="134"/>
    </location>
</feature>
<keyword evidence="2" id="KW-0106">Calcium</keyword>
<dbReference type="Pfam" id="PF13833">
    <property type="entry name" value="EF-hand_8"/>
    <property type="match status" value="1"/>
</dbReference>
<name>A0ABD2NE42_9CUCU</name>
<dbReference type="FunFam" id="1.10.238.10:FF:000003">
    <property type="entry name" value="Calmodulin A"/>
    <property type="match status" value="1"/>
</dbReference>
<dbReference type="InterPro" id="IPR011992">
    <property type="entry name" value="EF-hand-dom_pair"/>
</dbReference>
<protein>
    <recommendedName>
        <fullName evidence="3">EF-hand domain-containing protein</fullName>
    </recommendedName>
</protein>
<evidence type="ECO:0000256" key="2">
    <source>
        <dbReference type="ARBA" id="ARBA00022837"/>
    </source>
</evidence>
<dbReference type="AlphaFoldDB" id="A0ABD2NE42"/>
<keyword evidence="1" id="KW-0677">Repeat</keyword>
<dbReference type="SUPFAM" id="SSF47473">
    <property type="entry name" value="EF-hand"/>
    <property type="match status" value="1"/>
</dbReference>
<dbReference type="Proteomes" id="UP001516400">
    <property type="component" value="Unassembled WGS sequence"/>
</dbReference>
<dbReference type="InterPro" id="IPR050230">
    <property type="entry name" value="CALM/Myosin/TropC-like"/>
</dbReference>
<dbReference type="PROSITE" id="PS50222">
    <property type="entry name" value="EF_HAND_2"/>
    <property type="match status" value="3"/>
</dbReference>
<dbReference type="Pfam" id="PF13499">
    <property type="entry name" value="EF-hand_7"/>
    <property type="match status" value="1"/>
</dbReference>
<sequence length="167" mass="19234">MADDESDEEQEQDFGEEELQEIEEAFNIYAKVKEPIDEHALGPQGILPTHDLGYAMKQIGFDPTEAEVFTMLDEVDPNGTGFINFKTFIFLLKKHVKVLKEEELRIAFAVFDRDGNGHIGTSEIKYVTRNLGERYTDDEIEDMFKEVDADGDGKINFEDFSYFMTKR</sequence>
<dbReference type="EMBL" id="JABFTP020000103">
    <property type="protein sequence ID" value="KAL3277048.1"/>
    <property type="molecule type" value="Genomic_DNA"/>
</dbReference>
<comment type="caution">
    <text evidence="4">The sequence shown here is derived from an EMBL/GenBank/DDBJ whole genome shotgun (WGS) entry which is preliminary data.</text>
</comment>
<dbReference type="CDD" id="cd00051">
    <property type="entry name" value="EFh"/>
    <property type="match status" value="1"/>
</dbReference>
<organism evidence="4 5">
    <name type="scientific">Cryptolaemus montrouzieri</name>
    <dbReference type="NCBI Taxonomy" id="559131"/>
    <lineage>
        <taxon>Eukaryota</taxon>
        <taxon>Metazoa</taxon>
        <taxon>Ecdysozoa</taxon>
        <taxon>Arthropoda</taxon>
        <taxon>Hexapoda</taxon>
        <taxon>Insecta</taxon>
        <taxon>Pterygota</taxon>
        <taxon>Neoptera</taxon>
        <taxon>Endopterygota</taxon>
        <taxon>Coleoptera</taxon>
        <taxon>Polyphaga</taxon>
        <taxon>Cucujiformia</taxon>
        <taxon>Coccinelloidea</taxon>
        <taxon>Coccinellidae</taxon>
        <taxon>Scymninae</taxon>
        <taxon>Scymnini</taxon>
        <taxon>Cryptolaemus</taxon>
    </lineage>
</organism>
<evidence type="ECO:0000313" key="5">
    <source>
        <dbReference type="Proteomes" id="UP001516400"/>
    </source>
</evidence>
<reference evidence="4 5" key="1">
    <citation type="journal article" date="2021" name="BMC Biol.">
        <title>Horizontally acquired antibacterial genes associated with adaptive radiation of ladybird beetles.</title>
        <authorList>
            <person name="Li H.S."/>
            <person name="Tang X.F."/>
            <person name="Huang Y.H."/>
            <person name="Xu Z.Y."/>
            <person name="Chen M.L."/>
            <person name="Du X.Y."/>
            <person name="Qiu B.Y."/>
            <person name="Chen P.T."/>
            <person name="Zhang W."/>
            <person name="Slipinski A."/>
            <person name="Escalona H.E."/>
            <person name="Waterhouse R.M."/>
            <person name="Zwick A."/>
            <person name="Pang H."/>
        </authorList>
    </citation>
    <scope>NUCLEOTIDE SEQUENCE [LARGE SCALE GENOMIC DNA]</scope>
    <source>
        <strain evidence="4">SYSU2018</strain>
    </source>
</reference>
<proteinExistence type="predicted"/>
<accession>A0ABD2NE42</accession>
<dbReference type="InterPro" id="IPR018247">
    <property type="entry name" value="EF_Hand_1_Ca_BS"/>
</dbReference>
<gene>
    <name evidence="4" type="ORF">HHI36_012409</name>
</gene>
<dbReference type="PANTHER" id="PTHR23048:SF0">
    <property type="entry name" value="CALMODULIN LIKE 3"/>
    <property type="match status" value="1"/>
</dbReference>
<feature type="domain" description="EF-hand" evidence="3">
    <location>
        <begin position="63"/>
        <end position="98"/>
    </location>
</feature>
<dbReference type="PROSITE" id="PS00018">
    <property type="entry name" value="EF_HAND_1"/>
    <property type="match status" value="2"/>
</dbReference>